<feature type="region of interest" description="Disordered" evidence="1">
    <location>
        <begin position="52"/>
        <end position="118"/>
    </location>
</feature>
<accession>A0ABT6H2H4</accession>
<dbReference type="Proteomes" id="UP001218246">
    <property type="component" value="Unassembled WGS sequence"/>
</dbReference>
<keyword evidence="2" id="KW-0472">Membrane</keyword>
<evidence type="ECO:0000313" key="5">
    <source>
        <dbReference type="Proteomes" id="UP001218246"/>
    </source>
</evidence>
<evidence type="ECO:0000313" key="4">
    <source>
        <dbReference type="EMBL" id="MDG5753190.1"/>
    </source>
</evidence>
<comment type="caution">
    <text evidence="4">The sequence shown here is derived from an EMBL/GenBank/DDBJ whole genome shotgun (WGS) entry which is preliminary data.</text>
</comment>
<evidence type="ECO:0000256" key="1">
    <source>
        <dbReference type="SAM" id="MobiDB-lite"/>
    </source>
</evidence>
<feature type="domain" description="DUF1510" evidence="3">
    <location>
        <begin position="111"/>
        <end position="201"/>
    </location>
</feature>
<name>A0ABT6H2H4_9BACI</name>
<evidence type="ECO:0000259" key="3">
    <source>
        <dbReference type="Pfam" id="PF07423"/>
    </source>
</evidence>
<dbReference type="EMBL" id="JARULN010000002">
    <property type="protein sequence ID" value="MDG5753190.1"/>
    <property type="molecule type" value="Genomic_DNA"/>
</dbReference>
<evidence type="ECO:0000256" key="2">
    <source>
        <dbReference type="SAM" id="Phobius"/>
    </source>
</evidence>
<dbReference type="InterPro" id="IPR009988">
    <property type="entry name" value="DUF1510"/>
</dbReference>
<dbReference type="Pfam" id="PF07423">
    <property type="entry name" value="DUF1510"/>
    <property type="match status" value="1"/>
</dbReference>
<feature type="compositionally biased region" description="Basic and acidic residues" evidence="1">
    <location>
        <begin position="52"/>
        <end position="83"/>
    </location>
</feature>
<feature type="transmembrane region" description="Helical" evidence="2">
    <location>
        <begin position="21"/>
        <end position="42"/>
    </location>
</feature>
<keyword evidence="5" id="KW-1185">Reference proteome</keyword>
<sequence length="202" mass="22656">MPQLEDNSRLQTKRQKRRKAWFLNIFIGIVLLAAVTVAYQIFFAAPVAKEQASKKEVTKKEESKKEQAPKKEGSSKSKPKETVTENPAPVVEDQKVQVPESQSPGVAEAYTNPSWKPIGTVQSEPHVTKFDSSSQDWKEMTQAISYALDIPADTLTILFLGNNGPNKAIGTVQAKDTKERFKVYIEWVEGQGWQPTLVHKLM</sequence>
<gene>
    <name evidence="4" type="ORF">P6P90_04145</name>
</gene>
<reference evidence="4 5" key="1">
    <citation type="submission" date="2023-04" db="EMBL/GenBank/DDBJ databases">
        <title>Ectobacillus antri isolated from activated sludge.</title>
        <authorList>
            <person name="Yan P."/>
            <person name="Liu X."/>
        </authorList>
    </citation>
    <scope>NUCLEOTIDE SEQUENCE [LARGE SCALE GENOMIC DNA]</scope>
    <source>
        <strain evidence="4 5">C18H</strain>
    </source>
</reference>
<protein>
    <submittedName>
        <fullName evidence="4">DUF1510 family protein</fullName>
    </submittedName>
</protein>
<keyword evidence="2" id="KW-1133">Transmembrane helix</keyword>
<organism evidence="4 5">
    <name type="scientific">Ectobacillus antri</name>
    <dbReference type="NCBI Taxonomy" id="2486280"/>
    <lineage>
        <taxon>Bacteria</taxon>
        <taxon>Bacillati</taxon>
        <taxon>Bacillota</taxon>
        <taxon>Bacilli</taxon>
        <taxon>Bacillales</taxon>
        <taxon>Bacillaceae</taxon>
        <taxon>Ectobacillus</taxon>
    </lineage>
</organism>
<dbReference type="RefSeq" id="WP_164464185.1">
    <property type="nucleotide sequence ID" value="NZ_JARRRY010000001.1"/>
</dbReference>
<proteinExistence type="predicted"/>
<keyword evidence="2" id="KW-0812">Transmembrane</keyword>